<proteinExistence type="predicted"/>
<dbReference type="AlphaFoldDB" id="A0A931LUQ6"/>
<evidence type="ECO:0000313" key="3">
    <source>
        <dbReference type="EMBL" id="MBI1756534.1"/>
    </source>
</evidence>
<organism evidence="3 4">
    <name type="scientific">Fimbriimonas ginsengisoli</name>
    <dbReference type="NCBI Taxonomy" id="1005039"/>
    <lineage>
        <taxon>Bacteria</taxon>
        <taxon>Bacillati</taxon>
        <taxon>Armatimonadota</taxon>
        <taxon>Fimbriimonadia</taxon>
        <taxon>Fimbriimonadales</taxon>
        <taxon>Fimbriimonadaceae</taxon>
        <taxon>Fimbriimonas</taxon>
    </lineage>
</organism>
<evidence type="ECO:0000313" key="4">
    <source>
        <dbReference type="Proteomes" id="UP000727962"/>
    </source>
</evidence>
<protein>
    <submittedName>
        <fullName evidence="3">Uncharacterized protein</fullName>
    </submittedName>
</protein>
<dbReference type="EMBL" id="JACOSL010000033">
    <property type="protein sequence ID" value="MBI1756534.1"/>
    <property type="molecule type" value="Genomic_DNA"/>
</dbReference>
<feature type="chain" id="PRO_5036957214" evidence="2">
    <location>
        <begin position="26"/>
        <end position="183"/>
    </location>
</feature>
<feature type="signal peptide" evidence="2">
    <location>
        <begin position="1"/>
        <end position="25"/>
    </location>
</feature>
<comment type="caution">
    <text evidence="3">The sequence shown here is derived from an EMBL/GenBank/DDBJ whole genome shotgun (WGS) entry which is preliminary data.</text>
</comment>
<reference evidence="3" key="1">
    <citation type="submission" date="2020-07" db="EMBL/GenBank/DDBJ databases">
        <title>Huge and variable diversity of episymbiotic CPR bacteria and DPANN archaea in groundwater ecosystems.</title>
        <authorList>
            <person name="He C.Y."/>
            <person name="Keren R."/>
            <person name="Whittaker M."/>
            <person name="Farag I.F."/>
            <person name="Doudna J."/>
            <person name="Cate J.H.D."/>
            <person name="Banfield J.F."/>
        </authorList>
    </citation>
    <scope>NUCLEOTIDE SEQUENCE</scope>
    <source>
        <strain evidence="3">NC_groundwater_17_Pr7_B-0.1um_64_12</strain>
    </source>
</reference>
<accession>A0A931LUQ6</accession>
<gene>
    <name evidence="3" type="ORF">HYR64_05450</name>
</gene>
<sequence length="183" mass="19356">MRNWRLALSLCALVGGYGCAPRATAPEPSAPETAQDVSEELQGAADNLPGALRWLSRARKEAAAQTAVAQPESRADYKGLLEELDAARTDSIPYLRAPTLTEIEKALPQWTATSDKAADDVADALDNLRGAQEDLATLAEDAPASTRIALESIDEPLEQAADTMLDALHALGGEEDDEEDSGG</sequence>
<dbReference type="PROSITE" id="PS51257">
    <property type="entry name" value="PROKAR_LIPOPROTEIN"/>
    <property type="match status" value="1"/>
</dbReference>
<evidence type="ECO:0000256" key="2">
    <source>
        <dbReference type="SAM" id="SignalP"/>
    </source>
</evidence>
<name>A0A931LUQ6_FIMGI</name>
<dbReference type="Proteomes" id="UP000727962">
    <property type="component" value="Unassembled WGS sequence"/>
</dbReference>
<evidence type="ECO:0000256" key="1">
    <source>
        <dbReference type="SAM" id="MobiDB-lite"/>
    </source>
</evidence>
<keyword evidence="2" id="KW-0732">Signal</keyword>
<feature type="compositionally biased region" description="Low complexity" evidence="1">
    <location>
        <begin position="24"/>
        <end position="34"/>
    </location>
</feature>
<feature type="region of interest" description="Disordered" evidence="1">
    <location>
        <begin position="24"/>
        <end position="43"/>
    </location>
</feature>